<dbReference type="RefSeq" id="WP_100702983.1">
    <property type="nucleotide sequence ID" value="NZ_MLFP01000008.1"/>
</dbReference>
<keyword evidence="3" id="KW-1185">Reference proteome</keyword>
<organism evidence="2 3">
    <name type="scientific">Pantoea rodasii</name>
    <dbReference type="NCBI Taxonomy" id="1076549"/>
    <lineage>
        <taxon>Bacteria</taxon>
        <taxon>Pseudomonadati</taxon>
        <taxon>Pseudomonadota</taxon>
        <taxon>Gammaproteobacteria</taxon>
        <taxon>Enterobacterales</taxon>
        <taxon>Erwiniaceae</taxon>
        <taxon>Pantoea</taxon>
    </lineage>
</organism>
<keyword evidence="1" id="KW-1133">Transmembrane helix</keyword>
<evidence type="ECO:0000256" key="1">
    <source>
        <dbReference type="SAM" id="Phobius"/>
    </source>
</evidence>
<gene>
    <name evidence="2" type="ORF">PRCB_18015</name>
</gene>
<dbReference type="EMBL" id="PIQI01000025">
    <property type="protein sequence ID" value="PJZ04163.1"/>
    <property type="molecule type" value="Genomic_DNA"/>
</dbReference>
<feature type="transmembrane region" description="Helical" evidence="1">
    <location>
        <begin position="6"/>
        <end position="25"/>
    </location>
</feature>
<name>A0A2M9W9E5_9GAMM</name>
<protein>
    <submittedName>
        <fullName evidence="2">Uncharacterized protein</fullName>
    </submittedName>
</protein>
<proteinExistence type="predicted"/>
<comment type="caution">
    <text evidence="2">The sequence shown here is derived from an EMBL/GenBank/DDBJ whole genome shotgun (WGS) entry which is preliminary data.</text>
</comment>
<dbReference type="OrthoDB" id="9969721at2"/>
<dbReference type="AlphaFoldDB" id="A0A2M9W9E5"/>
<keyword evidence="1" id="KW-0812">Transmembrane</keyword>
<evidence type="ECO:0000313" key="3">
    <source>
        <dbReference type="Proteomes" id="UP000232062"/>
    </source>
</evidence>
<dbReference type="Proteomes" id="UP000232062">
    <property type="component" value="Unassembled WGS sequence"/>
</dbReference>
<reference evidence="2 3" key="1">
    <citation type="submission" date="2017-11" db="EMBL/GenBank/DDBJ databases">
        <title>The genome sequence of Pantoea rodasii DSM 26611.</title>
        <authorList>
            <person name="Gao J."/>
            <person name="Mao X."/>
            <person name="Sun J."/>
        </authorList>
    </citation>
    <scope>NUCLEOTIDE SEQUENCE [LARGE SCALE GENOMIC DNA]</scope>
    <source>
        <strain evidence="2 3">DSM 26611</strain>
    </source>
</reference>
<feature type="transmembrane region" description="Helical" evidence="1">
    <location>
        <begin position="141"/>
        <end position="163"/>
    </location>
</feature>
<evidence type="ECO:0000313" key="2">
    <source>
        <dbReference type="EMBL" id="PJZ04163.1"/>
    </source>
</evidence>
<keyword evidence="1" id="KW-0472">Membrane</keyword>
<accession>A0A2M9W9E5</accession>
<sequence length="211" mass="23992">MEGISNATILTLAVTISLAAVNFFFGIHGRLKRFTNERISVYKEILSLEDSNEKLSDAKKVAKEKLKEQVFYELTKIKSIPLATLMLEIIKNNPYLDTKKETSIRTVIDYLDKEVVNLSPSITKITLSLNRARFCKKQMRGVVHVIFYIVLAIIFSQASFSLVETKEHIPLAVVTGCISIFMLIRYTLNLIAHPVLGSFNHYKKLISRLNI</sequence>